<dbReference type="GO" id="GO:0050734">
    <property type="term" value="F:hydroxycinnamoyltransferase activity"/>
    <property type="evidence" value="ECO:0007669"/>
    <property type="project" value="UniProtKB-ARBA"/>
</dbReference>
<evidence type="ECO:0000313" key="2">
    <source>
        <dbReference type="Proteomes" id="UP000032180"/>
    </source>
</evidence>
<keyword evidence="2" id="KW-1185">Reference proteome</keyword>
<dbReference type="PROSITE" id="PS51257">
    <property type="entry name" value="PROKAR_LIPOPROTEIN"/>
    <property type="match status" value="1"/>
</dbReference>
<organism evidence="1 2">
    <name type="scientific">Leersia perrieri</name>
    <dbReference type="NCBI Taxonomy" id="77586"/>
    <lineage>
        <taxon>Eukaryota</taxon>
        <taxon>Viridiplantae</taxon>
        <taxon>Streptophyta</taxon>
        <taxon>Embryophyta</taxon>
        <taxon>Tracheophyta</taxon>
        <taxon>Spermatophyta</taxon>
        <taxon>Magnoliopsida</taxon>
        <taxon>Liliopsida</taxon>
        <taxon>Poales</taxon>
        <taxon>Poaceae</taxon>
        <taxon>BOP clade</taxon>
        <taxon>Oryzoideae</taxon>
        <taxon>Oryzeae</taxon>
        <taxon>Oryzinae</taxon>
        <taxon>Leersia</taxon>
    </lineage>
</organism>
<dbReference type="STRING" id="77586.A0A0D9X055"/>
<reference evidence="2" key="2">
    <citation type="submission" date="2013-12" db="EMBL/GenBank/DDBJ databases">
        <authorList>
            <person name="Yu Y."/>
            <person name="Lee S."/>
            <person name="de Baynast K."/>
            <person name="Wissotski M."/>
            <person name="Liu L."/>
            <person name="Talag J."/>
            <person name="Goicoechea J."/>
            <person name="Angelova A."/>
            <person name="Jetty R."/>
            <person name="Kudrna D."/>
            <person name="Golser W."/>
            <person name="Rivera L."/>
            <person name="Zhang J."/>
            <person name="Wing R."/>
        </authorList>
    </citation>
    <scope>NUCLEOTIDE SEQUENCE</scope>
</reference>
<dbReference type="InterPro" id="IPR023213">
    <property type="entry name" value="CAT-like_dom_sf"/>
</dbReference>
<dbReference type="HOGENOM" id="CLU_1888757_0_0_1"/>
<dbReference type="Gene3D" id="3.30.559.10">
    <property type="entry name" value="Chloramphenicol acetyltransferase-like domain"/>
    <property type="match status" value="1"/>
</dbReference>
<name>A0A0D9X055_9ORYZ</name>
<reference evidence="1" key="3">
    <citation type="submission" date="2015-04" db="UniProtKB">
        <authorList>
            <consortium name="EnsemblPlants"/>
        </authorList>
    </citation>
    <scope>IDENTIFICATION</scope>
</reference>
<reference evidence="1 2" key="1">
    <citation type="submission" date="2012-08" db="EMBL/GenBank/DDBJ databases">
        <title>Oryza genome evolution.</title>
        <authorList>
            <person name="Wing R.A."/>
        </authorList>
    </citation>
    <scope>NUCLEOTIDE SEQUENCE</scope>
</reference>
<proteinExistence type="predicted"/>
<dbReference type="EnsemblPlants" id="LPERR07G15560.1">
    <property type="protein sequence ID" value="LPERR07G15560.1"/>
    <property type="gene ID" value="LPERR07G15560"/>
</dbReference>
<sequence length="135" mass="13839">MVRPAPLPAGFYGNAFAFAVAACAAGRLREMPLGDVVGMVADAKARAVDTVRALGEDVPGVGRDAGRVRGRRDFGWGEGEYGGPAAAPLATFHLKVKAPGGEEVIAVLMCLPSAAIYGKARVGPGDVAESLNVYL</sequence>
<accession>A0A0D9X055</accession>
<protein>
    <submittedName>
        <fullName evidence="1">Uncharacterized protein</fullName>
    </submittedName>
</protein>
<dbReference type="Proteomes" id="UP000032180">
    <property type="component" value="Chromosome 7"/>
</dbReference>
<dbReference type="Gramene" id="LPERR07G15560.1">
    <property type="protein sequence ID" value="LPERR07G15560.1"/>
    <property type="gene ID" value="LPERR07G15560"/>
</dbReference>
<evidence type="ECO:0000313" key="1">
    <source>
        <dbReference type="EnsemblPlants" id="LPERR07G15560.1"/>
    </source>
</evidence>
<dbReference type="AlphaFoldDB" id="A0A0D9X055"/>